<dbReference type="RefSeq" id="WP_154520157.1">
    <property type="nucleotide sequence ID" value="NZ_VUMT01000028.1"/>
</dbReference>
<dbReference type="EMBL" id="VUMT01000028">
    <property type="protein sequence ID" value="MSS64770.1"/>
    <property type="molecule type" value="Genomic_DNA"/>
</dbReference>
<gene>
    <name evidence="1" type="ORF">FYJ58_12945</name>
</gene>
<dbReference type="Gene3D" id="3.30.1340.10">
    <property type="entry name" value="HPr-like"/>
    <property type="match status" value="1"/>
</dbReference>
<keyword evidence="2" id="KW-1185">Reference proteome</keyword>
<accession>A0A6L5Y0V3</accession>
<protein>
    <submittedName>
        <fullName evidence="1">HPr family phosphocarrier protein</fullName>
    </submittedName>
</protein>
<name>A0A6L5Y0V3_9FIRM</name>
<comment type="caution">
    <text evidence="1">The sequence shown here is derived from an EMBL/GenBank/DDBJ whole genome shotgun (WGS) entry which is preliminary data.</text>
</comment>
<sequence>MKATIKLNGPDEVKDFVAQASKCNFDIDIFYNRFIIDAKSLLGVLSMDLTRALQVNCMGYDSSFERTLKKYSVA</sequence>
<reference evidence="1 2" key="1">
    <citation type="submission" date="2019-08" db="EMBL/GenBank/DDBJ databases">
        <title>In-depth cultivation of the pig gut microbiome towards novel bacterial diversity and tailored functional studies.</title>
        <authorList>
            <person name="Wylensek D."/>
            <person name="Hitch T.C.A."/>
            <person name="Clavel T."/>
        </authorList>
    </citation>
    <scope>NUCLEOTIDE SEQUENCE [LARGE SCALE GENOMIC DNA]</scope>
    <source>
        <strain evidence="1 2">WCA-693-APC-MOT-I</strain>
    </source>
</reference>
<proteinExistence type="predicted"/>
<evidence type="ECO:0000313" key="1">
    <source>
        <dbReference type="EMBL" id="MSS64770.1"/>
    </source>
</evidence>
<dbReference type="InterPro" id="IPR035895">
    <property type="entry name" value="HPr-like_sf"/>
</dbReference>
<evidence type="ECO:0000313" key="2">
    <source>
        <dbReference type="Proteomes" id="UP000482209"/>
    </source>
</evidence>
<dbReference type="Proteomes" id="UP000482209">
    <property type="component" value="Unassembled WGS sequence"/>
</dbReference>
<dbReference type="AlphaFoldDB" id="A0A6L5Y0V3"/>
<organism evidence="1 2">
    <name type="scientific">Velocimicrobium porci</name>
    <dbReference type="NCBI Taxonomy" id="2606634"/>
    <lineage>
        <taxon>Bacteria</taxon>
        <taxon>Bacillati</taxon>
        <taxon>Bacillota</taxon>
        <taxon>Clostridia</taxon>
        <taxon>Lachnospirales</taxon>
        <taxon>Lachnospiraceae</taxon>
        <taxon>Velocimicrobium</taxon>
    </lineage>
</organism>
<dbReference type="SUPFAM" id="SSF55594">
    <property type="entry name" value="HPr-like"/>
    <property type="match status" value="1"/>
</dbReference>